<proteinExistence type="predicted"/>
<dbReference type="Pfam" id="PF00724">
    <property type="entry name" value="Oxidored_FMN"/>
    <property type="match status" value="1"/>
</dbReference>
<feature type="domain" description="NADH:flavin oxidoreductase/NADH oxidase N-terminal" evidence="1">
    <location>
        <begin position="7"/>
        <end position="343"/>
    </location>
</feature>
<dbReference type="SUPFAM" id="SSF51395">
    <property type="entry name" value="FMN-linked oxidoreductases"/>
    <property type="match status" value="1"/>
</dbReference>
<dbReference type="Proteomes" id="UP001183809">
    <property type="component" value="Unassembled WGS sequence"/>
</dbReference>
<comment type="caution">
    <text evidence="2">The sequence shown here is derived from an EMBL/GenBank/DDBJ whole genome shotgun (WGS) entry which is preliminary data.</text>
</comment>
<reference evidence="3" key="1">
    <citation type="submission" date="2023-07" db="EMBL/GenBank/DDBJ databases">
        <title>30 novel species of actinomycetes from the DSMZ collection.</title>
        <authorList>
            <person name="Nouioui I."/>
        </authorList>
    </citation>
    <scope>NUCLEOTIDE SEQUENCE [LARGE SCALE GENOMIC DNA]</scope>
    <source>
        <strain evidence="3">DSM 41699</strain>
    </source>
</reference>
<evidence type="ECO:0000259" key="1">
    <source>
        <dbReference type="Pfam" id="PF00724"/>
    </source>
</evidence>
<keyword evidence="3" id="KW-1185">Reference proteome</keyword>
<dbReference type="PANTHER" id="PTHR22893">
    <property type="entry name" value="NADH OXIDOREDUCTASE-RELATED"/>
    <property type="match status" value="1"/>
</dbReference>
<dbReference type="InterPro" id="IPR013785">
    <property type="entry name" value="Aldolase_TIM"/>
</dbReference>
<evidence type="ECO:0000313" key="3">
    <source>
        <dbReference type="Proteomes" id="UP001183809"/>
    </source>
</evidence>
<dbReference type="InterPro" id="IPR045247">
    <property type="entry name" value="Oye-like"/>
</dbReference>
<dbReference type="InterPro" id="IPR001155">
    <property type="entry name" value="OxRdtase_FMN_N"/>
</dbReference>
<dbReference type="RefSeq" id="WP_311691868.1">
    <property type="nucleotide sequence ID" value="NZ_JAVREY010000003.1"/>
</dbReference>
<dbReference type="EMBL" id="JAVREY010000003">
    <property type="protein sequence ID" value="MDT0462163.1"/>
    <property type="molecule type" value="Genomic_DNA"/>
</dbReference>
<dbReference type="CDD" id="cd02933">
    <property type="entry name" value="OYE_like_FMN"/>
    <property type="match status" value="1"/>
</dbReference>
<protein>
    <submittedName>
        <fullName evidence="2">Alkene reductase</fullName>
    </submittedName>
</protein>
<accession>A0ABU2TMK9</accession>
<evidence type="ECO:0000313" key="2">
    <source>
        <dbReference type="EMBL" id="MDT0462163.1"/>
    </source>
</evidence>
<name>A0ABU2TMK9_9ACTN</name>
<gene>
    <name evidence="2" type="ORF">RM764_03935</name>
</gene>
<dbReference type="PANTHER" id="PTHR22893:SF91">
    <property type="entry name" value="NADPH DEHYDROGENASE 2-RELATED"/>
    <property type="match status" value="1"/>
</dbReference>
<dbReference type="Gene3D" id="3.20.20.70">
    <property type="entry name" value="Aldolase class I"/>
    <property type="match status" value="1"/>
</dbReference>
<sequence length="368" mass="39765">MSSAQPLLQPYKMHDLALANRVVMAPLTRSRARNGDLLPTDLHVEYYAQRASAGLIISEGVWISRDAVGWHDVPGLYTDEQVARWKRVTDAVHRAGGVIFAQLWHTGSASHPDFFDGRPPLAPSAVNPALLSPTPSGRRPTVKPLAMSAQDVRRTIADYAAAARNAMAAGFDGVQLQAGFNYLIGQFLNARTNVRTDLYGGSIENRARFLFEVIEAVGQFVDLRRVGVKAGPAWAEAGEFVSGPEALTESEYVLGRLSDYGLSHLLLMGMMADAAGGPLEDMAGDGMFRHFRKVYRGTVIANVGFDRSRGNAVLADGLADLVAYGQPFIANPDLPARFAAHAPLAEPKRELVYGPDAAGYTDYPSLEA</sequence>
<organism evidence="2 3">
    <name type="scientific">Streptomyces gibsoniae</name>
    <dbReference type="NCBI Taxonomy" id="3075529"/>
    <lineage>
        <taxon>Bacteria</taxon>
        <taxon>Bacillati</taxon>
        <taxon>Actinomycetota</taxon>
        <taxon>Actinomycetes</taxon>
        <taxon>Kitasatosporales</taxon>
        <taxon>Streptomycetaceae</taxon>
        <taxon>Streptomyces</taxon>
    </lineage>
</organism>